<keyword evidence="2" id="KW-1185">Reference proteome</keyword>
<dbReference type="EMBL" id="JBBMRA010000012">
    <property type="protein sequence ID" value="MEM5537203.1"/>
    <property type="molecule type" value="Genomic_DNA"/>
</dbReference>
<reference evidence="1 2" key="1">
    <citation type="submission" date="2024-03" db="EMBL/GenBank/DDBJ databases">
        <title>Community enrichment and isolation of bacterial strains for fucoidan degradation.</title>
        <authorList>
            <person name="Sichert A."/>
        </authorList>
    </citation>
    <scope>NUCLEOTIDE SEQUENCE [LARGE SCALE GENOMIC DNA]</scope>
    <source>
        <strain evidence="1 2">AS76</strain>
    </source>
</reference>
<dbReference type="RefSeq" id="WP_342854688.1">
    <property type="nucleotide sequence ID" value="NZ_JBBMRA010000012.1"/>
</dbReference>
<organism evidence="1 2">
    <name type="scientific">Neptuniibacter pectenicola</name>
    <dbReference type="NCBI Taxonomy" id="1806669"/>
    <lineage>
        <taxon>Bacteria</taxon>
        <taxon>Pseudomonadati</taxon>
        <taxon>Pseudomonadota</taxon>
        <taxon>Gammaproteobacteria</taxon>
        <taxon>Oceanospirillales</taxon>
        <taxon>Oceanospirillaceae</taxon>
        <taxon>Neptuniibacter</taxon>
    </lineage>
</organism>
<dbReference type="PROSITE" id="PS51257">
    <property type="entry name" value="PROKAR_LIPOPROTEIN"/>
    <property type="match status" value="1"/>
</dbReference>
<sequence>MKNILKLFQTLSVIFFITLIAACSHPISISPIDKFDRNNPVSNKNVAYVMTDAQRSQKVTTSGGGGDKVDYQPYRDLEKAIRDGLSSVYKNVIVVSSKSDTKAFIENEISFVFTPIITTTSSSESVFTWPPTNFDIDLNCSVINAAGTEITSFTVKGSGQAEFSEFKSNFGLAGQRAASDLSQKLKERLLSDPSLH</sequence>
<comment type="caution">
    <text evidence="1">The sequence shown here is derived from an EMBL/GenBank/DDBJ whole genome shotgun (WGS) entry which is preliminary data.</text>
</comment>
<evidence type="ECO:0000313" key="2">
    <source>
        <dbReference type="Proteomes" id="UP001449225"/>
    </source>
</evidence>
<dbReference type="Proteomes" id="UP001449225">
    <property type="component" value="Unassembled WGS sequence"/>
</dbReference>
<protein>
    <recommendedName>
        <fullName evidence="3">Lipoprotein</fullName>
    </recommendedName>
</protein>
<evidence type="ECO:0008006" key="3">
    <source>
        <dbReference type="Google" id="ProtNLM"/>
    </source>
</evidence>
<gene>
    <name evidence="1" type="ORF">WNY58_12470</name>
</gene>
<name>A0ABU9TU05_9GAMM</name>
<evidence type="ECO:0000313" key="1">
    <source>
        <dbReference type="EMBL" id="MEM5537203.1"/>
    </source>
</evidence>
<proteinExistence type="predicted"/>
<accession>A0ABU9TU05</accession>